<proteinExistence type="predicted"/>
<protein>
    <submittedName>
        <fullName evidence="1">Uncharacterized protein</fullName>
    </submittedName>
</protein>
<reference evidence="1" key="1">
    <citation type="journal article" date="2015" name="Nature">
        <title>Complex archaea that bridge the gap between prokaryotes and eukaryotes.</title>
        <authorList>
            <person name="Spang A."/>
            <person name="Saw J.H."/>
            <person name="Jorgensen S.L."/>
            <person name="Zaremba-Niedzwiedzka K."/>
            <person name="Martijn J."/>
            <person name="Lind A.E."/>
            <person name="van Eijk R."/>
            <person name="Schleper C."/>
            <person name="Guy L."/>
            <person name="Ettema T.J."/>
        </authorList>
    </citation>
    <scope>NUCLEOTIDE SEQUENCE</scope>
</reference>
<sequence>MKLYVVYHIKGNKASNDIILEIPDEDIDHHRSIRPGYQGCHGQAQWKWTERNIDVVKERITESEKGLLVSEIVLYSVQQIV</sequence>
<name>A0A0F9LPR3_9ZZZZ</name>
<comment type="caution">
    <text evidence="1">The sequence shown here is derived from an EMBL/GenBank/DDBJ whole genome shotgun (WGS) entry which is preliminary data.</text>
</comment>
<evidence type="ECO:0000313" key="1">
    <source>
        <dbReference type="EMBL" id="KKM89186.1"/>
    </source>
</evidence>
<dbReference type="AlphaFoldDB" id="A0A0F9LPR3"/>
<accession>A0A0F9LPR3</accession>
<dbReference type="EMBL" id="LAZR01006858">
    <property type="protein sequence ID" value="KKM89186.1"/>
    <property type="molecule type" value="Genomic_DNA"/>
</dbReference>
<organism evidence="1">
    <name type="scientific">marine sediment metagenome</name>
    <dbReference type="NCBI Taxonomy" id="412755"/>
    <lineage>
        <taxon>unclassified sequences</taxon>
        <taxon>metagenomes</taxon>
        <taxon>ecological metagenomes</taxon>
    </lineage>
</organism>
<gene>
    <name evidence="1" type="ORF">LCGC14_1251240</name>
</gene>